<reference evidence="2 3" key="1">
    <citation type="submission" date="2018-06" db="EMBL/GenBank/DDBJ databases">
        <authorList>
            <consortium name="Pathogen Informatics"/>
            <person name="Doyle S."/>
        </authorList>
    </citation>
    <scope>NUCLEOTIDE SEQUENCE [LARGE SCALE GENOMIC DNA]</scope>
    <source>
        <strain evidence="2 3">NCTC10638</strain>
    </source>
</reference>
<dbReference type="InterPro" id="IPR024445">
    <property type="entry name" value="Tnp_ISXO2-like"/>
</dbReference>
<dbReference type="AlphaFoldDB" id="A0A378N736"/>
<organism evidence="2 3">
    <name type="scientific">Mannheimia haemolytica</name>
    <name type="common">Pasteurella haemolytica</name>
    <dbReference type="NCBI Taxonomy" id="75985"/>
    <lineage>
        <taxon>Bacteria</taxon>
        <taxon>Pseudomonadati</taxon>
        <taxon>Pseudomonadota</taxon>
        <taxon>Gammaproteobacteria</taxon>
        <taxon>Pasteurellales</taxon>
        <taxon>Pasteurellaceae</taxon>
        <taxon>Mannheimia</taxon>
    </lineage>
</organism>
<sequence>MIASRKQWRCKVNSCRHTFSVTSGTIFANHKLPIQTYLYAIALFVNAVKGISALQMARDLNIEYKSAYVLLHKIRKALLEQREFTTFSGEVDIDGTYIHPAPRKANKKIDRIDYRLKENQNPEKRCILVAREHYTAEEKAKNPLYRGAKSTQVVTFGETQSTVKHFADKFVERGTRINTDESHAYDVLYAILRFMHGKSQGRIP</sequence>
<dbReference type="Pfam" id="PF12762">
    <property type="entry name" value="DDE_Tnp_IS1595"/>
    <property type="match status" value="1"/>
</dbReference>
<evidence type="ECO:0000259" key="1">
    <source>
        <dbReference type="SMART" id="SM01126"/>
    </source>
</evidence>
<gene>
    <name evidence="2" type="ORF">NCTC10638_03428</name>
</gene>
<protein>
    <submittedName>
        <fullName evidence="2">Transposase and inactivated derivatives</fullName>
    </submittedName>
</protein>
<evidence type="ECO:0000313" key="2">
    <source>
        <dbReference type="EMBL" id="STY64252.1"/>
    </source>
</evidence>
<feature type="domain" description="ISXO2-like transposase" evidence="1">
    <location>
        <begin position="86"/>
        <end position="204"/>
    </location>
</feature>
<proteinExistence type="predicted"/>
<dbReference type="Proteomes" id="UP000254802">
    <property type="component" value="Unassembled WGS sequence"/>
</dbReference>
<accession>A0A378N736</accession>
<dbReference type="EMBL" id="UGPN01000002">
    <property type="protein sequence ID" value="STY64252.1"/>
    <property type="molecule type" value="Genomic_DNA"/>
</dbReference>
<name>A0A378N736_MANHA</name>
<evidence type="ECO:0000313" key="3">
    <source>
        <dbReference type="Proteomes" id="UP000254802"/>
    </source>
</evidence>
<dbReference type="SMART" id="SM01126">
    <property type="entry name" value="DDE_Tnp_IS1595"/>
    <property type="match status" value="1"/>
</dbReference>
<dbReference type="NCBIfam" id="NF033547">
    <property type="entry name" value="transpos_IS1595"/>
    <property type="match status" value="1"/>
</dbReference>